<gene>
    <name evidence="2" type="ORF">ET475_13560</name>
</gene>
<evidence type="ECO:0000259" key="1">
    <source>
        <dbReference type="Pfam" id="PF12728"/>
    </source>
</evidence>
<protein>
    <submittedName>
        <fullName evidence="2">DNA-binding protein</fullName>
    </submittedName>
</protein>
<dbReference type="InterPro" id="IPR041657">
    <property type="entry name" value="HTH_17"/>
</dbReference>
<dbReference type="GO" id="GO:0003677">
    <property type="term" value="F:DNA binding"/>
    <property type="evidence" value="ECO:0007669"/>
    <property type="project" value="UniProtKB-KW"/>
</dbReference>
<dbReference type="EMBL" id="CP035494">
    <property type="protein sequence ID" value="QAY60913.1"/>
    <property type="molecule type" value="Genomic_DNA"/>
</dbReference>
<evidence type="ECO:0000313" key="2">
    <source>
        <dbReference type="EMBL" id="QAY60913.1"/>
    </source>
</evidence>
<keyword evidence="2" id="KW-0238">DNA-binding</keyword>
<name>A0A4P6EHD3_9MICO</name>
<sequence>MITTATDEHRGSVPELLTTPEAAALLRVSPRTMEDWGRRGVAFAPHYVRVGGHRIVYRRDELLEWLDGRAA</sequence>
<dbReference type="InterPro" id="IPR009061">
    <property type="entry name" value="DNA-bd_dom_put_sf"/>
</dbReference>
<dbReference type="Gene3D" id="1.10.10.10">
    <property type="entry name" value="Winged helix-like DNA-binding domain superfamily/Winged helix DNA-binding domain"/>
    <property type="match status" value="1"/>
</dbReference>
<dbReference type="SUPFAM" id="SSF46955">
    <property type="entry name" value="Putative DNA-binding domain"/>
    <property type="match status" value="1"/>
</dbReference>
<feature type="domain" description="Helix-turn-helix" evidence="1">
    <location>
        <begin position="16"/>
        <end position="69"/>
    </location>
</feature>
<reference evidence="2 3" key="1">
    <citation type="submission" date="2019-01" db="EMBL/GenBank/DDBJ databases">
        <title>Genome sequencing of strain DFW100M-13.</title>
        <authorList>
            <person name="Heo J."/>
            <person name="Kim S.-J."/>
            <person name="Kim J.-S."/>
            <person name="Hong S.-B."/>
            <person name="Kwon S.-W."/>
        </authorList>
    </citation>
    <scope>NUCLEOTIDE SEQUENCE [LARGE SCALE GENOMIC DNA]</scope>
    <source>
        <strain evidence="2 3">DFW100M-13</strain>
    </source>
</reference>
<proteinExistence type="predicted"/>
<dbReference type="InterPro" id="IPR036388">
    <property type="entry name" value="WH-like_DNA-bd_sf"/>
</dbReference>
<dbReference type="AlphaFoldDB" id="A0A4P6EHD3"/>
<organism evidence="2 3">
    <name type="scientific">Microbacterium protaetiae</name>
    <dbReference type="NCBI Taxonomy" id="2509458"/>
    <lineage>
        <taxon>Bacteria</taxon>
        <taxon>Bacillati</taxon>
        <taxon>Actinomycetota</taxon>
        <taxon>Actinomycetes</taxon>
        <taxon>Micrococcales</taxon>
        <taxon>Microbacteriaceae</taxon>
        <taxon>Microbacterium</taxon>
    </lineage>
</organism>
<dbReference type="RefSeq" id="WP_129391300.1">
    <property type="nucleotide sequence ID" value="NZ_CP035494.1"/>
</dbReference>
<keyword evidence="3" id="KW-1185">Reference proteome</keyword>
<dbReference type="Proteomes" id="UP000293995">
    <property type="component" value="Chromosome"/>
</dbReference>
<dbReference type="Pfam" id="PF12728">
    <property type="entry name" value="HTH_17"/>
    <property type="match status" value="1"/>
</dbReference>
<accession>A0A4P6EHD3</accession>
<dbReference type="KEGG" id="mprt:ET475_13560"/>
<dbReference type="OrthoDB" id="3267842at2"/>
<evidence type="ECO:0000313" key="3">
    <source>
        <dbReference type="Proteomes" id="UP000293995"/>
    </source>
</evidence>